<dbReference type="EMBL" id="MU250579">
    <property type="protein sequence ID" value="KAG7439982.1"/>
    <property type="molecule type" value="Genomic_DNA"/>
</dbReference>
<sequence>MLSRFLDCQCDVPHLTSAFRPRAVIERALVTCITVSVDHCYVSLDHAKATSIAFVRSSGRLERARCRGKDQWQYCISLLDFSLLSAIPLRWSSREADGVMIFAGFFFSSCTCVCRFITVTFPLPPRTEPRSEVRTQRYRSLRIVFVLGR</sequence>
<dbReference type="Proteomes" id="UP000812287">
    <property type="component" value="Unassembled WGS sequence"/>
</dbReference>
<dbReference type="AlphaFoldDB" id="A0A9P7VG70"/>
<dbReference type="RefSeq" id="XP_043033482.1">
    <property type="nucleotide sequence ID" value="XM_043181759.1"/>
</dbReference>
<proteinExistence type="predicted"/>
<organism evidence="1 2">
    <name type="scientific">Guyanagaster necrorhizus</name>
    <dbReference type="NCBI Taxonomy" id="856835"/>
    <lineage>
        <taxon>Eukaryota</taxon>
        <taxon>Fungi</taxon>
        <taxon>Dikarya</taxon>
        <taxon>Basidiomycota</taxon>
        <taxon>Agaricomycotina</taxon>
        <taxon>Agaricomycetes</taxon>
        <taxon>Agaricomycetidae</taxon>
        <taxon>Agaricales</taxon>
        <taxon>Marasmiineae</taxon>
        <taxon>Physalacriaceae</taxon>
        <taxon>Guyanagaster</taxon>
    </lineage>
</organism>
<gene>
    <name evidence="1" type="ORF">BT62DRAFT_649639</name>
</gene>
<name>A0A9P7VG70_9AGAR</name>
<keyword evidence="2" id="KW-1185">Reference proteome</keyword>
<comment type="caution">
    <text evidence="1">The sequence shown here is derived from an EMBL/GenBank/DDBJ whole genome shotgun (WGS) entry which is preliminary data.</text>
</comment>
<evidence type="ECO:0000313" key="1">
    <source>
        <dbReference type="EMBL" id="KAG7439982.1"/>
    </source>
</evidence>
<evidence type="ECO:0000313" key="2">
    <source>
        <dbReference type="Proteomes" id="UP000812287"/>
    </source>
</evidence>
<reference evidence="1" key="1">
    <citation type="submission" date="2020-11" db="EMBL/GenBank/DDBJ databases">
        <title>Adaptations for nitrogen fixation in a non-lichenized fungal sporocarp promotes dispersal by wood-feeding termites.</title>
        <authorList>
            <consortium name="DOE Joint Genome Institute"/>
            <person name="Koch R.A."/>
            <person name="Yoon G."/>
            <person name="Arayal U."/>
            <person name="Lail K."/>
            <person name="Amirebrahimi M."/>
            <person name="Labutti K."/>
            <person name="Lipzen A."/>
            <person name="Riley R."/>
            <person name="Barry K."/>
            <person name="Henrissat B."/>
            <person name="Grigoriev I.V."/>
            <person name="Herr J.R."/>
            <person name="Aime M.C."/>
        </authorList>
    </citation>
    <scope>NUCLEOTIDE SEQUENCE</scope>
    <source>
        <strain evidence="1">MCA 3950</strain>
    </source>
</reference>
<accession>A0A9P7VG70</accession>
<dbReference type="GeneID" id="66104055"/>
<protein>
    <submittedName>
        <fullName evidence="1">Uncharacterized protein</fullName>
    </submittedName>
</protein>